<dbReference type="InterPro" id="IPR036465">
    <property type="entry name" value="vWFA_dom_sf"/>
</dbReference>
<name>A0AA41YUJ5_9PROT</name>
<dbReference type="Pfam" id="PF06707">
    <property type="entry name" value="DUF1194"/>
    <property type="match status" value="1"/>
</dbReference>
<protein>
    <submittedName>
        <fullName evidence="2">DUF1194 domain-containing protein</fullName>
    </submittedName>
</protein>
<keyword evidence="3" id="KW-1185">Reference proteome</keyword>
<dbReference type="RefSeq" id="WP_264715681.1">
    <property type="nucleotide sequence ID" value="NZ_JAPDNT010000025.1"/>
</dbReference>
<dbReference type="SUPFAM" id="SSF53300">
    <property type="entry name" value="vWA-like"/>
    <property type="match status" value="1"/>
</dbReference>
<organism evidence="2 3">
    <name type="scientific">Limobrevibacterium gyesilva</name>
    <dbReference type="NCBI Taxonomy" id="2991712"/>
    <lineage>
        <taxon>Bacteria</taxon>
        <taxon>Pseudomonadati</taxon>
        <taxon>Pseudomonadota</taxon>
        <taxon>Alphaproteobacteria</taxon>
        <taxon>Acetobacterales</taxon>
        <taxon>Acetobacteraceae</taxon>
        <taxon>Limobrevibacterium</taxon>
    </lineage>
</organism>
<dbReference type="EMBL" id="JAPDNT010000025">
    <property type="protein sequence ID" value="MCW3476843.1"/>
    <property type="molecule type" value="Genomic_DNA"/>
</dbReference>
<gene>
    <name evidence="2" type="ORF">OL599_19940</name>
</gene>
<comment type="caution">
    <text evidence="2">The sequence shown here is derived from an EMBL/GenBank/DDBJ whole genome shotgun (WGS) entry which is preliminary data.</text>
</comment>
<sequence>MDNVDLALVLAFDCSASVTYDEFGLMAGGCAAALRHDEVAAGLTTGPQGGSLCSVLLWSGRADQEVLVDWMRIGTQTELEDFAKQVENVPRIVRAGSTAIGEALLACEKLLQIAPAAARRRVIDMVGDGRSNDGTPPGPVRDRLAEAGVTINGLCVLHEEPDLLTSYTREVVGGPGAFVLQCQDFNGFAAAMRQKLQREIARIHTPGQPA</sequence>
<dbReference type="InterPro" id="IPR010607">
    <property type="entry name" value="DUF1194"/>
</dbReference>
<proteinExistence type="predicted"/>
<evidence type="ECO:0000313" key="3">
    <source>
        <dbReference type="Proteomes" id="UP001165679"/>
    </source>
</evidence>
<dbReference type="Gene3D" id="3.40.50.410">
    <property type="entry name" value="von Willebrand factor, type A domain"/>
    <property type="match status" value="1"/>
</dbReference>
<dbReference type="PROSITE" id="PS50234">
    <property type="entry name" value="VWFA"/>
    <property type="match status" value="1"/>
</dbReference>
<reference evidence="2" key="2">
    <citation type="submission" date="2022-10" db="EMBL/GenBank/DDBJ databases">
        <authorList>
            <person name="Trinh H.N."/>
        </authorList>
    </citation>
    <scope>NUCLEOTIDE SEQUENCE</scope>
    <source>
        <strain evidence="2">RN2-1</strain>
    </source>
</reference>
<accession>A0AA41YUJ5</accession>
<feature type="domain" description="VWFA" evidence="1">
    <location>
        <begin position="7"/>
        <end position="200"/>
    </location>
</feature>
<reference evidence="2" key="1">
    <citation type="submission" date="2022-09" db="EMBL/GenBank/DDBJ databases">
        <title>Rhodovastum sp. nov. RN2-1 isolated from soil in Seongnam, South Korea.</title>
        <authorList>
            <person name="Le N.T."/>
        </authorList>
    </citation>
    <scope>NUCLEOTIDE SEQUENCE</scope>
    <source>
        <strain evidence="2">RN2-1</strain>
    </source>
</reference>
<evidence type="ECO:0000313" key="2">
    <source>
        <dbReference type="EMBL" id="MCW3476843.1"/>
    </source>
</evidence>
<dbReference type="Proteomes" id="UP001165679">
    <property type="component" value="Unassembled WGS sequence"/>
</dbReference>
<evidence type="ECO:0000259" key="1">
    <source>
        <dbReference type="PROSITE" id="PS50234"/>
    </source>
</evidence>
<dbReference type="AlphaFoldDB" id="A0AA41YUJ5"/>
<dbReference type="InterPro" id="IPR002035">
    <property type="entry name" value="VWF_A"/>
</dbReference>